<evidence type="ECO:0000313" key="4">
    <source>
        <dbReference type="EMBL" id="QHT66432.1"/>
    </source>
</evidence>
<feature type="chain" id="PRO_5025348915" evidence="1">
    <location>
        <begin position="23"/>
        <end position="1464"/>
    </location>
</feature>
<sequence length="1464" mass="154299">MKHKLLFSFLLLFCLPFSFLHGQDIDTTMWVTDNRVNAVVQEGNIIYLGGLFNYIGPNTGGGAVVNIADGQLTNSQPLHIEGTVRTVISDGKGGWYIAGLFSKIQGVTFNNIAHILSDGNPDKDWKPQFISYERIDALALSGSTVYVGGSFSSIDGQARNALAAIDATTGVVTAWNPNPDGGVNTLAVVGNKVYAGGVFSSIGGQARNGLAAIDATAGVATAWNPDVTGGISTLAIAENKVYAGGLFSSIGGQSRNNLAAIDATTGVATAWNPNPDGGVNTLAIAENKVYVGGNFASIGGQSRRNLAAIDATTGVATAWNSDVSSYTSGSIYAIAISGNTVYVGGGFAHWSIGGKYRNYLAAIDANTGLFTSWNPNITGGVNTLAVAENKVYVGGDFSSIGGQVRNGLAAIDASTGAATSWNPNVIGRVNTLAVAENKVYVGGDFSSIGGQVRNGLAAIDASTGAATSWNPNITGEVYTLTVAGNKVYAGGFFTSVGGQARNALAAIDVSTGLATAWNPGIASLNSNSNTYISTLSISISKNTLYAGGSFTSVGGQARNGLAAIDASTGVATAWNPNPDGGVNTLAIAENKVYVGGNFASIGGQARNGLAAIDASTGLVTAWNPNITGGVSTLAIIGNKVYAGGSFTSVGGQSRYRLAAIDATTGIATAWNPSISAGGVNTLVLSGNRIFVGGNFKNIASTTSPYFASFINDRPLHVVKGTIYEDTNGNCKKDPGENGLADRIVFTRPGNYFTSSDSFGNYALVVDSGSYTIQQVIPTEKAAIIKQVCPANSASYSVQFTASAETILGKDFANQTILLPYLSVSVSSDRRRRCMTNTTIVSYCNSGKGEAENAQIYVKLPEYVVLKSASSAYTVDKEGNYVFSIDSIAANTCGSFNIQDSVICGNPDIRGLTQCTKVWITPANDRIPSENWDHSDINVKAKCLENGRVRLGIYNTGKGSMADSSAFRIYLDAQLVFTSSYKLGQGDSLILQVPANGQTVRLEADQHLHHPSKKQSYITVEACGINDNGTVSKGYVNQQPQEEEEPEIATECLPIIDSFDPNDKAVSPQGVSSEYYTPTNKALDYVIRFQNTGTDVAYKVVVVDTLSSHLDISTLQVGAVSHPYKLSVSGKGKLVLTFTFNNINLPDSTRDQLASNGFIKFSIKPLASIAEKTVIENYADIFFDFNEPVRTNTVFNSIYDIPATVVEAVRLNPSVVCQTTNTTIQAGGSRSICEQDTIILQAVSPLQGQGSWKRVQGTGIIEDIHSAQSLVSGLGYGENVFEWKVSANTCTDSLRAPVSITRLPKPTTPIITQAGNDSLVCNVIGAEYEWSLNGDILEQTSKSIYVNKAGTYRVRVKDSVGCISEESAAFSFVLTAIDTYLSSLINVYPNPSSGRITISIPASLGPDVELSVVDAIGKNIQTFPITIKGNGDYRQEIDLSNREKGLYICKLHTSKGVVVKKLFKQ</sequence>
<dbReference type="PANTHER" id="PTHR31778:SF2">
    <property type="entry name" value="BUD SITE SELECTION PROTEIN RAX2"/>
    <property type="match status" value="1"/>
</dbReference>
<dbReference type="SUPFAM" id="SSF50998">
    <property type="entry name" value="Quinoprotein alcohol dehydrogenase-like"/>
    <property type="match status" value="2"/>
</dbReference>
<feature type="signal peptide" evidence="1">
    <location>
        <begin position="1"/>
        <end position="22"/>
    </location>
</feature>
<gene>
    <name evidence="4" type="ORF">GXP67_07050</name>
</gene>
<dbReference type="Pfam" id="PF18962">
    <property type="entry name" value="Por_Secre_tail"/>
    <property type="match status" value="1"/>
</dbReference>
<keyword evidence="5" id="KW-1185">Reference proteome</keyword>
<dbReference type="Gene3D" id="2.130.10.10">
    <property type="entry name" value="YVTN repeat-like/Quinoprotein amine dehydrogenase"/>
    <property type="match status" value="2"/>
</dbReference>
<dbReference type="InterPro" id="IPR013431">
    <property type="entry name" value="Delta_60_rpt"/>
</dbReference>
<dbReference type="PANTHER" id="PTHR31778">
    <property type="entry name" value="BUD SITE SELECTION PROTEIN RAX2"/>
    <property type="match status" value="1"/>
</dbReference>
<keyword evidence="1" id="KW-0732">Signal</keyword>
<dbReference type="Pfam" id="PF24595">
    <property type="entry name" value="DUF7619"/>
    <property type="match status" value="1"/>
</dbReference>
<name>A0A6C0GFC0_9BACT</name>
<protein>
    <submittedName>
        <fullName evidence="4">T9SS type A sorting domain-containing protein</fullName>
    </submittedName>
</protein>
<dbReference type="KEGG" id="rhoz:GXP67_07050"/>
<evidence type="ECO:0000259" key="3">
    <source>
        <dbReference type="Pfam" id="PF24595"/>
    </source>
</evidence>
<dbReference type="InterPro" id="IPR015943">
    <property type="entry name" value="WD40/YVTN_repeat-like_dom_sf"/>
</dbReference>
<accession>A0A6C0GFC0</accession>
<dbReference type="GO" id="GO:1902929">
    <property type="term" value="C:plasma membrane of growing cell tip"/>
    <property type="evidence" value="ECO:0007669"/>
    <property type="project" value="TreeGrafter"/>
</dbReference>
<dbReference type="InterPro" id="IPR011047">
    <property type="entry name" value="Quinoprotein_ADH-like_sf"/>
</dbReference>
<feature type="domain" description="DUF7619" evidence="3">
    <location>
        <begin position="1059"/>
        <end position="1195"/>
    </location>
</feature>
<dbReference type="RefSeq" id="WP_162442487.1">
    <property type="nucleotide sequence ID" value="NZ_CP048222.1"/>
</dbReference>
<dbReference type="NCBIfam" id="TIGR04183">
    <property type="entry name" value="Por_Secre_tail"/>
    <property type="match status" value="1"/>
</dbReference>
<organism evidence="4 5">
    <name type="scientific">Rhodocytophaga rosea</name>
    <dbReference type="NCBI Taxonomy" id="2704465"/>
    <lineage>
        <taxon>Bacteria</taxon>
        <taxon>Pseudomonadati</taxon>
        <taxon>Bacteroidota</taxon>
        <taxon>Cytophagia</taxon>
        <taxon>Cytophagales</taxon>
        <taxon>Rhodocytophagaceae</taxon>
        <taxon>Rhodocytophaga</taxon>
    </lineage>
</organism>
<evidence type="ECO:0000256" key="1">
    <source>
        <dbReference type="SAM" id="SignalP"/>
    </source>
</evidence>
<reference evidence="4 5" key="1">
    <citation type="submission" date="2020-01" db="EMBL/GenBank/DDBJ databases">
        <authorList>
            <person name="Kim M.K."/>
        </authorList>
    </citation>
    <scope>NUCLEOTIDE SEQUENCE [LARGE SCALE GENOMIC DNA]</scope>
    <source>
        <strain evidence="4 5">172606-1</strain>
    </source>
</reference>
<dbReference type="EMBL" id="CP048222">
    <property type="protein sequence ID" value="QHT66432.1"/>
    <property type="molecule type" value="Genomic_DNA"/>
</dbReference>
<proteinExistence type="predicted"/>
<feature type="domain" description="Secretion system C-terminal sorting" evidence="2">
    <location>
        <begin position="1386"/>
        <end position="1461"/>
    </location>
</feature>
<dbReference type="InterPro" id="IPR055353">
    <property type="entry name" value="DUF7619"/>
</dbReference>
<evidence type="ECO:0000259" key="2">
    <source>
        <dbReference type="Pfam" id="PF18962"/>
    </source>
</evidence>
<dbReference type="Proteomes" id="UP000480178">
    <property type="component" value="Chromosome"/>
</dbReference>
<dbReference type="Pfam" id="PF17164">
    <property type="entry name" value="DUF5122"/>
    <property type="match status" value="2"/>
</dbReference>
<dbReference type="InterPro" id="IPR026444">
    <property type="entry name" value="Secre_tail"/>
</dbReference>
<evidence type="ECO:0000313" key="5">
    <source>
        <dbReference type="Proteomes" id="UP000480178"/>
    </source>
</evidence>